<dbReference type="Pfam" id="PF12710">
    <property type="entry name" value="HAD"/>
    <property type="match status" value="1"/>
</dbReference>
<reference evidence="4" key="1">
    <citation type="submission" date="2019-02" db="EMBL/GenBank/DDBJ databases">
        <authorList>
            <person name="Gruber-Vodicka R. H."/>
            <person name="Seah K. B. B."/>
        </authorList>
    </citation>
    <scope>NUCLEOTIDE SEQUENCE</scope>
    <source>
        <strain evidence="4">BECK_S313</strain>
    </source>
</reference>
<dbReference type="EMBL" id="CAADFK010000043">
    <property type="protein sequence ID" value="VFK13069.1"/>
    <property type="molecule type" value="Genomic_DNA"/>
</dbReference>
<dbReference type="InterPro" id="IPR036412">
    <property type="entry name" value="HAD-like_sf"/>
</dbReference>
<dbReference type="PANTHER" id="PTHR43344">
    <property type="entry name" value="PHOSPHOSERINE PHOSPHATASE"/>
    <property type="match status" value="1"/>
</dbReference>
<evidence type="ECO:0000256" key="2">
    <source>
        <dbReference type="ARBA" id="ARBA00022801"/>
    </source>
</evidence>
<organism evidence="4">
    <name type="scientific">Candidatus Kentrum sp. LPFa</name>
    <dbReference type="NCBI Taxonomy" id="2126335"/>
    <lineage>
        <taxon>Bacteria</taxon>
        <taxon>Pseudomonadati</taxon>
        <taxon>Pseudomonadota</taxon>
        <taxon>Gammaproteobacteria</taxon>
        <taxon>Candidatus Kentrum</taxon>
    </lineage>
</organism>
<evidence type="ECO:0000256" key="1">
    <source>
        <dbReference type="ARBA" id="ARBA00022723"/>
    </source>
</evidence>
<dbReference type="SUPFAM" id="SSF56784">
    <property type="entry name" value="HAD-like"/>
    <property type="match status" value="1"/>
</dbReference>
<dbReference type="InterPro" id="IPR023214">
    <property type="entry name" value="HAD_sf"/>
</dbReference>
<protein>
    <submittedName>
        <fullName evidence="4">Haloacid dehalogenase-like hydrolase</fullName>
    </submittedName>
</protein>
<evidence type="ECO:0000256" key="3">
    <source>
        <dbReference type="ARBA" id="ARBA00022842"/>
    </source>
</evidence>
<keyword evidence="2 4" id="KW-0378">Hydrolase</keyword>
<dbReference type="PANTHER" id="PTHR43344:SF13">
    <property type="entry name" value="PHOSPHATASE RV3661-RELATED"/>
    <property type="match status" value="1"/>
</dbReference>
<keyword evidence="3" id="KW-0460">Magnesium</keyword>
<dbReference type="GO" id="GO:0016787">
    <property type="term" value="F:hydrolase activity"/>
    <property type="evidence" value="ECO:0007669"/>
    <property type="project" value="UniProtKB-KW"/>
</dbReference>
<proteinExistence type="predicted"/>
<name>A0A450W7R7_9GAMM</name>
<dbReference type="InterPro" id="IPR050582">
    <property type="entry name" value="HAD-like_SerB"/>
</dbReference>
<evidence type="ECO:0000313" key="4">
    <source>
        <dbReference type="EMBL" id="VFK13069.1"/>
    </source>
</evidence>
<dbReference type="AlphaFoldDB" id="A0A450W7R7"/>
<accession>A0A450W7R7</accession>
<keyword evidence="1" id="KW-0479">Metal-binding</keyword>
<sequence length="171" mass="18964">MLALIKGRWLWRGPRAAIKEAMYRRMLRGKSESDLAAAGRDIVRRVTLNRPVVSRIRQLTAQGHDLIVASASLTPVVQTILEEKGLPVSRIVGSRAEAEAGRLTGNLIGFECFGKVKARRVTHILDTFYAKPYVIAFGNWPDDGPMLVDADEAYIVKGNDIVQFAPNRPKP</sequence>
<gene>
    <name evidence="4" type="ORF">BECKLPF1236B_GA0070989_10435</name>
</gene>
<dbReference type="GO" id="GO:0046872">
    <property type="term" value="F:metal ion binding"/>
    <property type="evidence" value="ECO:0007669"/>
    <property type="project" value="UniProtKB-KW"/>
</dbReference>
<dbReference type="Gene3D" id="3.40.50.1000">
    <property type="entry name" value="HAD superfamily/HAD-like"/>
    <property type="match status" value="1"/>
</dbReference>